<comment type="caution">
    <text evidence="1">The sequence shown here is derived from an EMBL/GenBank/DDBJ whole genome shotgun (WGS) entry which is preliminary data.</text>
</comment>
<evidence type="ECO:0000313" key="1">
    <source>
        <dbReference type="EMBL" id="MRX65952.1"/>
    </source>
</evidence>
<dbReference type="Proteomes" id="UP000443153">
    <property type="component" value="Unassembled WGS sequence"/>
</dbReference>
<dbReference type="OrthoDB" id="1451423at2"/>
<protein>
    <submittedName>
        <fullName evidence="1">DUF4138 domain-containing protein</fullName>
    </submittedName>
</protein>
<accession>A0A6I2MSN5</accession>
<evidence type="ECO:0000313" key="2">
    <source>
        <dbReference type="Proteomes" id="UP000443153"/>
    </source>
</evidence>
<name>A0A6I2MSN5_9FLAO</name>
<dbReference type="AlphaFoldDB" id="A0A6I2MSN5"/>
<proteinExistence type="predicted"/>
<dbReference type="EMBL" id="WKJH01000030">
    <property type="protein sequence ID" value="MRX65952.1"/>
    <property type="molecule type" value="Genomic_DNA"/>
</dbReference>
<gene>
    <name evidence="1" type="ORF">GJ691_17510</name>
</gene>
<organism evidence="1 2">
    <name type="scientific">Maribacter luteus</name>
    <dbReference type="NCBI Taxonomy" id="2594478"/>
    <lineage>
        <taxon>Bacteria</taxon>
        <taxon>Pseudomonadati</taxon>
        <taxon>Bacteroidota</taxon>
        <taxon>Flavobacteriia</taxon>
        <taxon>Flavobacteriales</taxon>
        <taxon>Flavobacteriaceae</taxon>
        <taxon>Maribacter</taxon>
    </lineage>
</organism>
<dbReference type="InterPro" id="IPR022298">
    <property type="entry name" value="Conjug_transposon_TraN"/>
</dbReference>
<sequence>MENIKLSSYMKVSPIFCNLLIGIILLMVSGHVRAQSPMTIACNDNSTVSLFFPSKVVKIVSPGVNFKFEYDEGANLGTLQGRKGNDSNLTVITDNGYIFSFVLNFSEKVDKYNYIINSEVAVGKLNQGPVDQNEMVSISNEEGQETKDYDEPESMYYDETEPIIENTPEIPKEMPVFQDTVAFSNENDVDQEIDGTFTTESGVPVEFSSEEDDLYEVDREEYYRIFCENNYLQKTIFKRSFRQNKRIVLKLNNILVDRSDIYFVLQIENNSKREYKIDGVSFFRKSAVGQLQKIMKPRYTFNLQESLDPASVNEIVYVFKNFKISSKELIYVALAEKDSNNMVILPLDNKQVNFPSN</sequence>
<reference evidence="1 2" key="1">
    <citation type="submission" date="2019-11" db="EMBL/GenBank/DDBJ databases">
        <title>Maribacter lutea sp. nov., a marine bacterium isolated from intertidal sand.</title>
        <authorList>
            <person name="Liu A."/>
        </authorList>
    </citation>
    <scope>NUCLEOTIDE SEQUENCE [LARGE SCALE GENOMIC DNA]</scope>
    <source>
        <strain evidence="1 2">RZ05</strain>
    </source>
</reference>
<keyword evidence="2" id="KW-1185">Reference proteome</keyword>
<dbReference type="Pfam" id="PF13595">
    <property type="entry name" value="DUF4138"/>
    <property type="match status" value="1"/>
</dbReference>